<dbReference type="Gene3D" id="3.40.190.10">
    <property type="entry name" value="Periplasmic binding protein-like II"/>
    <property type="match status" value="2"/>
</dbReference>
<dbReference type="GO" id="GO:0042956">
    <property type="term" value="P:maltodextrin transmembrane transport"/>
    <property type="evidence" value="ECO:0007669"/>
    <property type="project" value="TreeGrafter"/>
</dbReference>
<keyword evidence="6" id="KW-1185">Reference proteome</keyword>
<sequence length="417" mass="44865">MQLIRRTVAVTVTAATAAGALLLSACGGDSGGQTAADEKQTLTVWGMGEEGKHLQELGEEFGKKYPNIDVKVTPVGWDVVHQKLVSAVAAGELPDMAQMGSTMVGEFTSLDALEPVDTKTFRKADFFPAAWAGNVTDGTAYGVPWYVDTRVLYYRTDLAAEAGVGKAPANWREQRALAAAYKDKAGTEWGTYHQPSGIGAWQTWLPFLYSAGGKLLDKDGEPALDSPESVRALSEYAHYYDKGLSTKSSPPGYDVVKDFASGKAPMFVSGPWMVNNIQDQHPGLKGKWKAAPLPADKTSTSFVGGSSLVTFADSGHKAAAKKFTEYLTSPAEQADWYGMARSLPAVEAAWDEPELTRAEGLDVFEKQLRTSEPVPALSKWEEFAAKIDEAVARVAQKGEDPAKTAAWLQKATESLVD</sequence>
<name>A0A345XQN3_9ACTN</name>
<evidence type="ECO:0000256" key="1">
    <source>
        <dbReference type="ARBA" id="ARBA00008520"/>
    </source>
</evidence>
<dbReference type="GO" id="GO:0015768">
    <property type="term" value="P:maltose transport"/>
    <property type="evidence" value="ECO:0007669"/>
    <property type="project" value="TreeGrafter"/>
</dbReference>
<dbReference type="Pfam" id="PF01547">
    <property type="entry name" value="SBP_bac_1"/>
    <property type="match status" value="1"/>
</dbReference>
<dbReference type="GO" id="GO:1901982">
    <property type="term" value="F:maltose binding"/>
    <property type="evidence" value="ECO:0007669"/>
    <property type="project" value="TreeGrafter"/>
</dbReference>
<organism evidence="5 6">
    <name type="scientific">Streptomyces armeniacus</name>
    <dbReference type="NCBI Taxonomy" id="83291"/>
    <lineage>
        <taxon>Bacteria</taxon>
        <taxon>Bacillati</taxon>
        <taxon>Actinomycetota</taxon>
        <taxon>Actinomycetes</taxon>
        <taxon>Kitasatosporales</taxon>
        <taxon>Streptomycetaceae</taxon>
        <taxon>Streptomyces</taxon>
    </lineage>
</organism>
<evidence type="ECO:0000313" key="6">
    <source>
        <dbReference type="Proteomes" id="UP000254425"/>
    </source>
</evidence>
<keyword evidence="2" id="KW-0813">Transport</keyword>
<dbReference type="EMBL" id="CP031320">
    <property type="protein sequence ID" value="AXK33949.1"/>
    <property type="molecule type" value="Genomic_DNA"/>
</dbReference>
<feature type="signal peptide" evidence="4">
    <location>
        <begin position="1"/>
        <end position="35"/>
    </location>
</feature>
<proteinExistence type="inferred from homology"/>
<reference evidence="5 6" key="1">
    <citation type="submission" date="2018-07" db="EMBL/GenBank/DDBJ databases">
        <title>Draft genome of the type strain Streptomyces armeniacus ATCC 15676.</title>
        <authorList>
            <person name="Labana P."/>
            <person name="Gosse J.T."/>
            <person name="Boddy C.N."/>
        </authorList>
    </citation>
    <scope>NUCLEOTIDE SEQUENCE [LARGE SCALE GENOMIC DNA]</scope>
    <source>
        <strain evidence="5 6">ATCC 15676</strain>
    </source>
</reference>
<dbReference type="CDD" id="cd14747">
    <property type="entry name" value="PBP2_MalE"/>
    <property type="match status" value="1"/>
</dbReference>
<dbReference type="KEGG" id="sarm:DVA86_16065"/>
<keyword evidence="3 4" id="KW-0732">Signal</keyword>
<evidence type="ECO:0000256" key="3">
    <source>
        <dbReference type="ARBA" id="ARBA00022729"/>
    </source>
</evidence>
<dbReference type="GO" id="GO:0055052">
    <property type="term" value="C:ATP-binding cassette (ABC) transporter complex, substrate-binding subunit-containing"/>
    <property type="evidence" value="ECO:0007669"/>
    <property type="project" value="TreeGrafter"/>
</dbReference>
<dbReference type="PANTHER" id="PTHR30061:SF50">
    <property type="entry name" value="MALTOSE_MALTODEXTRIN-BINDING PERIPLASMIC PROTEIN"/>
    <property type="match status" value="1"/>
</dbReference>
<comment type="similarity">
    <text evidence="1">Belongs to the bacterial solute-binding protein 1 family.</text>
</comment>
<dbReference type="AlphaFoldDB" id="A0A345XQN3"/>
<gene>
    <name evidence="5" type="ORF">DVA86_16065</name>
</gene>
<dbReference type="SUPFAM" id="SSF53850">
    <property type="entry name" value="Periplasmic binding protein-like II"/>
    <property type="match status" value="1"/>
</dbReference>
<accession>A0A345XQN3</accession>
<protein>
    <submittedName>
        <fullName evidence="5">Extracellular solute-binding protein</fullName>
    </submittedName>
</protein>
<feature type="chain" id="PRO_5039202973" evidence="4">
    <location>
        <begin position="36"/>
        <end position="417"/>
    </location>
</feature>
<dbReference type="RefSeq" id="WP_208879112.1">
    <property type="nucleotide sequence ID" value="NZ_CP031320.1"/>
</dbReference>
<dbReference type="PANTHER" id="PTHR30061">
    <property type="entry name" value="MALTOSE-BINDING PERIPLASMIC PROTEIN"/>
    <property type="match status" value="1"/>
</dbReference>
<evidence type="ECO:0000256" key="2">
    <source>
        <dbReference type="ARBA" id="ARBA00022448"/>
    </source>
</evidence>
<dbReference type="PROSITE" id="PS51257">
    <property type="entry name" value="PROKAR_LIPOPROTEIN"/>
    <property type="match status" value="1"/>
</dbReference>
<evidence type="ECO:0000313" key="5">
    <source>
        <dbReference type="EMBL" id="AXK33949.1"/>
    </source>
</evidence>
<dbReference type="InterPro" id="IPR006059">
    <property type="entry name" value="SBP"/>
</dbReference>
<evidence type="ECO:0000256" key="4">
    <source>
        <dbReference type="SAM" id="SignalP"/>
    </source>
</evidence>
<dbReference type="Proteomes" id="UP000254425">
    <property type="component" value="Chromosome"/>
</dbReference>